<name>A0A0S4IPP3_BODSA</name>
<sequence>MIIDIEFVDVLMIFATALSIVLRASRHLSSSHHASPVTITSPQAHHHSDDGGIGNYVLPPSTLPGRRRRFLEVLASAPGRLRHQNDWWAALLPQSMHDLSVACNVLSLISNCLTHLLRHSQVLYAMLLVMCDVVMAGRDRPQRRAGYMLSLLSLLVMLYILHERTLWFAFGDWCGYCNGLAQVFLLGVTVGNYHHSTFLSSSNGKHSAAPSSSVVGGMSSAVVGHHHHHHLVVEYTLERATACVSTMCYLAMLLDEGEAVYSSHSEFVRWYVANAALLMHDAILMWQFLRRGSVIHGMGSIAVSSGDFSVPST</sequence>
<evidence type="ECO:0000313" key="3">
    <source>
        <dbReference type="Proteomes" id="UP000051952"/>
    </source>
</evidence>
<feature type="transmembrane region" description="Helical" evidence="1">
    <location>
        <begin position="145"/>
        <end position="162"/>
    </location>
</feature>
<gene>
    <name evidence="2" type="ORF">BSAL_58435</name>
</gene>
<evidence type="ECO:0000256" key="1">
    <source>
        <dbReference type="SAM" id="Phobius"/>
    </source>
</evidence>
<dbReference type="OrthoDB" id="266828at2759"/>
<accession>A0A0S4IPP3</accession>
<feature type="transmembrane region" description="Helical" evidence="1">
    <location>
        <begin position="7"/>
        <end position="25"/>
    </location>
</feature>
<evidence type="ECO:0000313" key="2">
    <source>
        <dbReference type="EMBL" id="CUF04122.1"/>
    </source>
</evidence>
<keyword evidence="1" id="KW-0812">Transmembrane</keyword>
<keyword evidence="1" id="KW-0472">Membrane</keyword>
<organism evidence="2 3">
    <name type="scientific">Bodo saltans</name>
    <name type="common">Flagellated protozoan</name>
    <dbReference type="NCBI Taxonomy" id="75058"/>
    <lineage>
        <taxon>Eukaryota</taxon>
        <taxon>Discoba</taxon>
        <taxon>Euglenozoa</taxon>
        <taxon>Kinetoplastea</taxon>
        <taxon>Metakinetoplastina</taxon>
        <taxon>Eubodonida</taxon>
        <taxon>Bodonidae</taxon>
        <taxon>Bodo</taxon>
    </lineage>
</organism>
<proteinExistence type="predicted"/>
<keyword evidence="3" id="KW-1185">Reference proteome</keyword>
<dbReference type="AlphaFoldDB" id="A0A0S4IPP3"/>
<dbReference type="VEuPathDB" id="TriTrypDB:BSAL_58435"/>
<reference evidence="3" key="1">
    <citation type="submission" date="2015-09" db="EMBL/GenBank/DDBJ databases">
        <authorList>
            <consortium name="Pathogen Informatics"/>
        </authorList>
    </citation>
    <scope>NUCLEOTIDE SEQUENCE [LARGE SCALE GENOMIC DNA]</scope>
    <source>
        <strain evidence="3">Lake Konstanz</strain>
    </source>
</reference>
<keyword evidence="1" id="KW-1133">Transmembrane helix</keyword>
<dbReference type="Proteomes" id="UP000051952">
    <property type="component" value="Unassembled WGS sequence"/>
</dbReference>
<protein>
    <submittedName>
        <fullName evidence="2">GPI-anchored surface protein, putative</fullName>
    </submittedName>
</protein>
<dbReference type="EMBL" id="CYKH01000233">
    <property type="protein sequence ID" value="CUF04122.1"/>
    <property type="molecule type" value="Genomic_DNA"/>
</dbReference>